<dbReference type="AlphaFoldDB" id="A0A6J7G2M7"/>
<dbReference type="EMBL" id="CAFBOP010000038">
    <property type="protein sequence ID" value="CAB4988129.1"/>
    <property type="molecule type" value="Genomic_DNA"/>
</dbReference>
<protein>
    <submittedName>
        <fullName evidence="1">Unannotated protein</fullName>
    </submittedName>
</protein>
<evidence type="ECO:0000313" key="3">
    <source>
        <dbReference type="EMBL" id="CAB5012691.1"/>
    </source>
</evidence>
<reference evidence="1" key="1">
    <citation type="submission" date="2020-05" db="EMBL/GenBank/DDBJ databases">
        <authorList>
            <person name="Chiriac C."/>
            <person name="Salcher M."/>
            <person name="Ghai R."/>
            <person name="Kavagutti S V."/>
        </authorList>
    </citation>
    <scope>NUCLEOTIDE SEQUENCE</scope>
</reference>
<evidence type="ECO:0000313" key="2">
    <source>
        <dbReference type="EMBL" id="CAB4988129.1"/>
    </source>
</evidence>
<accession>A0A6J7G2M7</accession>
<name>A0A6J7G2M7_9ZZZZ</name>
<dbReference type="EMBL" id="CAFBPP010000007">
    <property type="protein sequence ID" value="CAB5012691.1"/>
    <property type="molecule type" value="Genomic_DNA"/>
</dbReference>
<dbReference type="EMBL" id="CAFBMN010000018">
    <property type="protein sequence ID" value="CAB4902167.1"/>
    <property type="molecule type" value="Genomic_DNA"/>
</dbReference>
<proteinExistence type="predicted"/>
<gene>
    <name evidence="1" type="ORF">UFOPK3587_00544</name>
    <name evidence="2" type="ORF">UFOPK3984_00859</name>
    <name evidence="3" type="ORF">UFOPK4114_00350</name>
</gene>
<organism evidence="1">
    <name type="scientific">freshwater metagenome</name>
    <dbReference type="NCBI Taxonomy" id="449393"/>
    <lineage>
        <taxon>unclassified sequences</taxon>
        <taxon>metagenomes</taxon>
        <taxon>ecological metagenomes</taxon>
    </lineage>
</organism>
<evidence type="ECO:0000313" key="1">
    <source>
        <dbReference type="EMBL" id="CAB4902167.1"/>
    </source>
</evidence>
<sequence length="107" mass="11202">MCAPYLSKSSKVRSTPNRPAIARRCTTALVEPPMPAKVMIALIKDAFVITSLGLRSALTMSTMSRPVSCEAANNLESGAGMPVIPGAVIPRASAIKLIVDAVPIVLQ</sequence>